<gene>
    <name evidence="4" type="primary">fdhD_2</name>
    <name evidence="3" type="synonym">fdhD</name>
    <name evidence="4" type="ORF">SAE02_62680</name>
</gene>
<reference evidence="4 5" key="1">
    <citation type="submission" date="2019-07" db="EMBL/GenBank/DDBJ databases">
        <title>Whole genome shotgun sequence of Skermanella aerolata NBRC 106429.</title>
        <authorList>
            <person name="Hosoyama A."/>
            <person name="Uohara A."/>
            <person name="Ohji S."/>
            <person name="Ichikawa N."/>
        </authorList>
    </citation>
    <scope>NUCLEOTIDE SEQUENCE [LARGE SCALE GENOMIC DNA]</scope>
    <source>
        <strain evidence="4 5">NBRC 106429</strain>
    </source>
</reference>
<evidence type="ECO:0000313" key="5">
    <source>
        <dbReference type="Proteomes" id="UP000321523"/>
    </source>
</evidence>
<evidence type="ECO:0000256" key="1">
    <source>
        <dbReference type="ARBA" id="ARBA00022490"/>
    </source>
</evidence>
<dbReference type="AlphaFoldDB" id="A0A512E100"/>
<dbReference type="PANTHER" id="PTHR30592">
    <property type="entry name" value="FORMATE DEHYDROGENASE"/>
    <property type="match status" value="1"/>
</dbReference>
<dbReference type="Pfam" id="PF02634">
    <property type="entry name" value="FdhD-NarQ"/>
    <property type="match status" value="1"/>
</dbReference>
<keyword evidence="5" id="KW-1185">Reference proteome</keyword>
<dbReference type="InterPro" id="IPR003786">
    <property type="entry name" value="FdhD"/>
</dbReference>
<keyword evidence="2 3" id="KW-0501">Molybdenum cofactor biosynthesis</keyword>
<proteinExistence type="inferred from homology"/>
<dbReference type="PANTHER" id="PTHR30592:SF1">
    <property type="entry name" value="SULFUR CARRIER PROTEIN FDHD"/>
    <property type="match status" value="1"/>
</dbReference>
<sequence>MMASVLCSTVATGTGFAAGIRRIDPVMWQVPEEVPVALLYNGRSHAVMMATPADLEDFAVGFTLGEEILDAFTDIEGVAVEPQSGGIAVDMAVDKMLMARRALRKRSMEGRSGCGLCGAESLEGVVRKPRPVRAGFVPNPAAVQAAFAELPAFQAMNRANRSVHAAAWCDAEGNILLAREDVGRHNALDKMIGAVIRGGLSPSDGFAIMTSRCSFELVQKAAAVGVPLLATMSAPTSLALDLARQAGMTLGAMSRAESIVLFH</sequence>
<comment type="subcellular location">
    <subcellularLocation>
        <location evidence="3">Cytoplasm</location>
    </subcellularLocation>
</comment>
<dbReference type="GO" id="GO:0005737">
    <property type="term" value="C:cytoplasm"/>
    <property type="evidence" value="ECO:0007669"/>
    <property type="project" value="UniProtKB-SubCell"/>
</dbReference>
<dbReference type="Gene3D" id="3.10.20.10">
    <property type="match status" value="1"/>
</dbReference>
<dbReference type="GO" id="GO:0097163">
    <property type="term" value="F:sulfur carrier activity"/>
    <property type="evidence" value="ECO:0007669"/>
    <property type="project" value="UniProtKB-UniRule"/>
</dbReference>
<dbReference type="PIRSF" id="PIRSF015626">
    <property type="entry name" value="FdhD"/>
    <property type="match status" value="1"/>
</dbReference>
<name>A0A512E100_9PROT</name>
<dbReference type="Proteomes" id="UP000321523">
    <property type="component" value="Unassembled WGS sequence"/>
</dbReference>
<comment type="caution">
    <text evidence="3">Lacks conserved residue(s) required for the propagation of feature annotation.</text>
</comment>
<feature type="active site" description="Cysteine persulfide intermediate" evidence="3">
    <location>
        <position position="114"/>
    </location>
</feature>
<dbReference type="InterPro" id="IPR016193">
    <property type="entry name" value="Cytidine_deaminase-like"/>
</dbReference>
<comment type="caution">
    <text evidence="4">The sequence shown here is derived from an EMBL/GenBank/DDBJ whole genome shotgun (WGS) entry which is preliminary data.</text>
</comment>
<dbReference type="SUPFAM" id="SSF53927">
    <property type="entry name" value="Cytidine deaminase-like"/>
    <property type="match status" value="1"/>
</dbReference>
<comment type="function">
    <text evidence="3">Required for formate dehydrogenase (FDH) activity. Acts as a sulfur carrier protein that transfers sulfur from IscS to the molybdenum cofactor prior to its insertion into FDH.</text>
</comment>
<dbReference type="RefSeq" id="WP_244619707.1">
    <property type="nucleotide sequence ID" value="NZ_BJYZ01000036.1"/>
</dbReference>
<dbReference type="EMBL" id="BJYZ01000036">
    <property type="protein sequence ID" value="GEO42120.1"/>
    <property type="molecule type" value="Genomic_DNA"/>
</dbReference>
<dbReference type="GO" id="GO:0006777">
    <property type="term" value="P:Mo-molybdopterin cofactor biosynthetic process"/>
    <property type="evidence" value="ECO:0007669"/>
    <property type="project" value="UniProtKB-UniRule"/>
</dbReference>
<dbReference type="GO" id="GO:0016783">
    <property type="term" value="F:sulfurtransferase activity"/>
    <property type="evidence" value="ECO:0007669"/>
    <property type="project" value="InterPro"/>
</dbReference>
<organism evidence="4 5">
    <name type="scientific">Skermanella aerolata</name>
    <dbReference type="NCBI Taxonomy" id="393310"/>
    <lineage>
        <taxon>Bacteria</taxon>
        <taxon>Pseudomonadati</taxon>
        <taxon>Pseudomonadota</taxon>
        <taxon>Alphaproteobacteria</taxon>
        <taxon>Rhodospirillales</taxon>
        <taxon>Azospirillaceae</taxon>
        <taxon>Skermanella</taxon>
    </lineage>
</organism>
<keyword evidence="4" id="KW-0808">Transferase</keyword>
<keyword evidence="1 3" id="KW-0963">Cytoplasm</keyword>
<evidence type="ECO:0000313" key="4">
    <source>
        <dbReference type="EMBL" id="GEO42120.1"/>
    </source>
</evidence>
<dbReference type="NCBIfam" id="TIGR00129">
    <property type="entry name" value="fdhD_narQ"/>
    <property type="match status" value="1"/>
</dbReference>
<evidence type="ECO:0000256" key="2">
    <source>
        <dbReference type="ARBA" id="ARBA00023150"/>
    </source>
</evidence>
<protein>
    <recommendedName>
        <fullName evidence="3">Sulfur carrier protein FdhD</fullName>
    </recommendedName>
</protein>
<comment type="similarity">
    <text evidence="3">Belongs to the FdhD family.</text>
</comment>
<dbReference type="Gene3D" id="3.40.140.10">
    <property type="entry name" value="Cytidine Deaminase, domain 2"/>
    <property type="match status" value="1"/>
</dbReference>
<dbReference type="HAMAP" id="MF_00187">
    <property type="entry name" value="FdhD"/>
    <property type="match status" value="1"/>
</dbReference>
<evidence type="ECO:0000256" key="3">
    <source>
        <dbReference type="HAMAP-Rule" id="MF_00187"/>
    </source>
</evidence>
<accession>A0A512E100</accession>